<accession>A0A5M6DDI0</accession>
<evidence type="ECO:0000259" key="2">
    <source>
        <dbReference type="Pfam" id="PF14237"/>
    </source>
</evidence>
<dbReference type="Pfam" id="PF14237">
    <property type="entry name" value="GYF_2"/>
    <property type="match status" value="1"/>
</dbReference>
<keyword evidence="4" id="KW-1185">Reference proteome</keyword>
<organism evidence="3 4">
    <name type="scientific">Roseiconus nitratireducens</name>
    <dbReference type="NCBI Taxonomy" id="2605748"/>
    <lineage>
        <taxon>Bacteria</taxon>
        <taxon>Pseudomonadati</taxon>
        <taxon>Planctomycetota</taxon>
        <taxon>Planctomycetia</taxon>
        <taxon>Pirellulales</taxon>
        <taxon>Pirellulaceae</taxon>
        <taxon>Roseiconus</taxon>
    </lineage>
</organism>
<protein>
    <submittedName>
        <fullName evidence="3">DUF4339 domain-containing protein</fullName>
    </submittedName>
</protein>
<dbReference type="AlphaFoldDB" id="A0A5M6DDI0"/>
<feature type="region of interest" description="Disordered" evidence="1">
    <location>
        <begin position="97"/>
        <end position="135"/>
    </location>
</feature>
<name>A0A5M6DDI0_9BACT</name>
<dbReference type="InterPro" id="IPR025640">
    <property type="entry name" value="GYF_2"/>
</dbReference>
<dbReference type="RefSeq" id="WP_150076900.1">
    <property type="nucleotide sequence ID" value="NZ_VWOX01000006.1"/>
</dbReference>
<evidence type="ECO:0000313" key="3">
    <source>
        <dbReference type="EMBL" id="KAA5543235.1"/>
    </source>
</evidence>
<evidence type="ECO:0000256" key="1">
    <source>
        <dbReference type="SAM" id="MobiDB-lite"/>
    </source>
</evidence>
<feature type="domain" description="GYF" evidence="2">
    <location>
        <begin position="15"/>
        <end position="56"/>
    </location>
</feature>
<dbReference type="EMBL" id="VWOX01000006">
    <property type="protein sequence ID" value="KAA5543235.1"/>
    <property type="molecule type" value="Genomic_DNA"/>
</dbReference>
<dbReference type="Proteomes" id="UP000324479">
    <property type="component" value="Unassembled WGS sequence"/>
</dbReference>
<reference evidence="3 4" key="1">
    <citation type="submission" date="2019-08" db="EMBL/GenBank/DDBJ databases">
        <authorList>
            <person name="Dhanesh K."/>
            <person name="Kumar G."/>
            <person name="Sasikala C."/>
            <person name="Venkata Ramana C."/>
        </authorList>
    </citation>
    <scope>NUCLEOTIDE SEQUENCE [LARGE SCALE GENOMIC DNA]</scope>
    <source>
        <strain evidence="3 4">JC645</strain>
    </source>
</reference>
<comment type="caution">
    <text evidence="3">The sequence shown here is derived from an EMBL/GenBank/DDBJ whole genome shotgun (WGS) entry which is preliminary data.</text>
</comment>
<proteinExistence type="predicted"/>
<sequence length="135" mass="15082">MSQWFLQRREGNVQTEVGPLSPHELLGLVRKGEIKPDTRLRKNDSAWFPANEVGGLFEAASRKEIQYFCPGCSRRVVKPPVVCPNCLREIPRGGAREIQPESSVAVPQPENPAHADEGKRSVQSWLKKKVGKKPS</sequence>
<gene>
    <name evidence="3" type="ORF">FYK55_13240</name>
</gene>
<feature type="compositionally biased region" description="Basic residues" evidence="1">
    <location>
        <begin position="126"/>
        <end position="135"/>
    </location>
</feature>
<evidence type="ECO:0000313" key="4">
    <source>
        <dbReference type="Proteomes" id="UP000324479"/>
    </source>
</evidence>